<dbReference type="InterPro" id="IPR011990">
    <property type="entry name" value="TPR-like_helical_dom_sf"/>
</dbReference>
<dbReference type="Pfam" id="PF20431">
    <property type="entry name" value="E_motif"/>
    <property type="match status" value="1"/>
</dbReference>
<dbReference type="NCBIfam" id="TIGR00756">
    <property type="entry name" value="PPR"/>
    <property type="match status" value="6"/>
</dbReference>
<evidence type="ECO:0000256" key="2">
    <source>
        <dbReference type="PROSITE-ProRule" id="PRU00708"/>
    </source>
</evidence>
<sequence length="656" mass="73784">MCASKALELKHHLLHQCKTHTHLQTLHARLIRSGLDRDPFLAEPFITSCFDLRDPVRARLAFLNQADPPSISLWNTMLRGLVSADRTREALRFYGLMRAEGLSPTHFTFPFVLKACARLVDLKIGRRIHTHVLKDAHRMFDEMQVRNVVSWTALITGYMENGLLEKALEFFKMSIGGDLKPDSFALSRVLSVCSRLGDLRNGEWIHRYIEEEDMGSNVFVATSLVDMYAKCGSTGRAREVFDRMVVKDVVSWSAMIGGYSLNGQPKEALELFHLMRSENVRPDEFTVVAVLSACAKLGALDLGDSVRRTIDANVLTSNLVVGTAVIDMFSKCGSVIKAWKVFKDMKGRDRILWNAMICGLALNGHSKPAFGLFGEMEKSGFSPDGNTFVGLLCSCTHSGLVKEGKKYFESMKRVFNLTPKVEHYGCMVDLLGRVGLLDEAYRLIQEMPIEPNSVVWGSLLGACRTYLDTHLAECALKRLIELEPWNAGNYILLSNIYASSARWDDTAKLRETMIERGISKLPAFSWVEVKGVVHEFRVGERSHPSIDAVYAKLEELVKRMRELGHVPAGELVMFDVEEEEKEHSIGCHSEKLAVAFALIVVPPGDVIRVVKNLRVCNDCHRFLKLVSAITSRDIIVRDNNRFHCFTEGSCSCNDFW</sequence>
<proteinExistence type="predicted"/>
<dbReference type="InterPro" id="IPR046960">
    <property type="entry name" value="PPR_At4g14850-like_plant"/>
</dbReference>
<dbReference type="FunFam" id="1.25.40.10:FF:000450">
    <property type="entry name" value="Putative pentatricopeptide repeat-containing protein"/>
    <property type="match status" value="1"/>
</dbReference>
<dbReference type="PANTHER" id="PTHR47926:SF446">
    <property type="entry name" value="PENTACOTRIPEPTIDE-REPEAT REGION OF PRORP DOMAIN-CONTAINING PROTEIN"/>
    <property type="match status" value="1"/>
</dbReference>
<evidence type="ECO:0000313" key="4">
    <source>
        <dbReference type="EMBL" id="KAK1312893.1"/>
    </source>
</evidence>
<reference evidence="4" key="2">
    <citation type="submission" date="2023-06" db="EMBL/GenBank/DDBJ databases">
        <authorList>
            <person name="Ma L."/>
            <person name="Liu K.-W."/>
            <person name="Li Z."/>
            <person name="Hsiao Y.-Y."/>
            <person name="Qi Y."/>
            <person name="Fu T."/>
            <person name="Tang G."/>
            <person name="Zhang D."/>
            <person name="Sun W.-H."/>
            <person name="Liu D.-K."/>
            <person name="Li Y."/>
            <person name="Chen G.-Z."/>
            <person name="Liu X.-D."/>
            <person name="Liao X.-Y."/>
            <person name="Jiang Y.-T."/>
            <person name="Yu X."/>
            <person name="Hao Y."/>
            <person name="Huang J."/>
            <person name="Zhao X.-W."/>
            <person name="Ke S."/>
            <person name="Chen Y.-Y."/>
            <person name="Wu W.-L."/>
            <person name="Hsu J.-L."/>
            <person name="Lin Y.-F."/>
            <person name="Huang M.-D."/>
            <person name="Li C.-Y."/>
            <person name="Huang L."/>
            <person name="Wang Z.-W."/>
            <person name="Zhao X."/>
            <person name="Zhong W.-Y."/>
            <person name="Peng D.-H."/>
            <person name="Ahmad S."/>
            <person name="Lan S."/>
            <person name="Zhang J.-S."/>
            <person name="Tsai W.-C."/>
            <person name="Van De Peer Y."/>
            <person name="Liu Z.-J."/>
        </authorList>
    </citation>
    <scope>NUCLEOTIDE SEQUENCE</scope>
    <source>
        <strain evidence="4">CP</strain>
        <tissue evidence="4">Leaves</tissue>
    </source>
</reference>
<feature type="repeat" description="PPR" evidence="2">
    <location>
        <begin position="70"/>
        <end position="104"/>
    </location>
</feature>
<evidence type="ECO:0000256" key="1">
    <source>
        <dbReference type="ARBA" id="ARBA00022737"/>
    </source>
</evidence>
<accession>A0AAV9EKX4</accession>
<reference evidence="4" key="1">
    <citation type="journal article" date="2023" name="Nat. Commun.">
        <title>Diploid and tetraploid genomes of Acorus and the evolution of monocots.</title>
        <authorList>
            <person name="Ma L."/>
            <person name="Liu K.W."/>
            <person name="Li Z."/>
            <person name="Hsiao Y.Y."/>
            <person name="Qi Y."/>
            <person name="Fu T."/>
            <person name="Tang G.D."/>
            <person name="Zhang D."/>
            <person name="Sun W.H."/>
            <person name="Liu D.K."/>
            <person name="Li Y."/>
            <person name="Chen G.Z."/>
            <person name="Liu X.D."/>
            <person name="Liao X.Y."/>
            <person name="Jiang Y.T."/>
            <person name="Yu X."/>
            <person name="Hao Y."/>
            <person name="Huang J."/>
            <person name="Zhao X.W."/>
            <person name="Ke S."/>
            <person name="Chen Y.Y."/>
            <person name="Wu W.L."/>
            <person name="Hsu J.L."/>
            <person name="Lin Y.F."/>
            <person name="Huang M.D."/>
            <person name="Li C.Y."/>
            <person name="Huang L."/>
            <person name="Wang Z.W."/>
            <person name="Zhao X."/>
            <person name="Zhong W.Y."/>
            <person name="Peng D.H."/>
            <person name="Ahmad S."/>
            <person name="Lan S."/>
            <person name="Zhang J.S."/>
            <person name="Tsai W.C."/>
            <person name="Van de Peer Y."/>
            <person name="Liu Z.J."/>
        </authorList>
    </citation>
    <scope>NUCLEOTIDE SEQUENCE</scope>
    <source>
        <strain evidence="4">CP</strain>
    </source>
</reference>
<dbReference type="Pfam" id="PF20430">
    <property type="entry name" value="Eplus_motif"/>
    <property type="match status" value="1"/>
</dbReference>
<dbReference type="InterPro" id="IPR002885">
    <property type="entry name" value="PPR_rpt"/>
</dbReference>
<feature type="domain" description="DYW" evidence="3">
    <location>
        <begin position="564"/>
        <end position="656"/>
    </location>
</feature>
<dbReference type="EMBL" id="JAUJYO010000007">
    <property type="protein sequence ID" value="KAK1312893.1"/>
    <property type="molecule type" value="Genomic_DNA"/>
</dbReference>
<dbReference type="PROSITE" id="PS51375">
    <property type="entry name" value="PPR"/>
    <property type="match status" value="4"/>
</dbReference>
<comment type="caution">
    <text evidence="4">The sequence shown here is derived from an EMBL/GenBank/DDBJ whole genome shotgun (WGS) entry which is preliminary data.</text>
</comment>
<dbReference type="Pfam" id="PF14432">
    <property type="entry name" value="DYW_deaminase"/>
    <property type="match status" value="1"/>
</dbReference>
<dbReference type="AlphaFoldDB" id="A0AAV9EKX4"/>
<dbReference type="Gene3D" id="1.25.40.10">
    <property type="entry name" value="Tetratricopeptide repeat domain"/>
    <property type="match status" value="4"/>
</dbReference>
<feature type="repeat" description="PPR" evidence="2">
    <location>
        <begin position="349"/>
        <end position="383"/>
    </location>
</feature>
<organism evidence="4 5">
    <name type="scientific">Acorus calamus</name>
    <name type="common">Sweet flag</name>
    <dbReference type="NCBI Taxonomy" id="4465"/>
    <lineage>
        <taxon>Eukaryota</taxon>
        <taxon>Viridiplantae</taxon>
        <taxon>Streptophyta</taxon>
        <taxon>Embryophyta</taxon>
        <taxon>Tracheophyta</taxon>
        <taxon>Spermatophyta</taxon>
        <taxon>Magnoliopsida</taxon>
        <taxon>Liliopsida</taxon>
        <taxon>Acoraceae</taxon>
        <taxon>Acorus</taxon>
    </lineage>
</organism>
<feature type="repeat" description="PPR" evidence="2">
    <location>
        <begin position="147"/>
        <end position="181"/>
    </location>
</feature>
<gene>
    <name evidence="4" type="primary">PCMP-H84</name>
    <name evidence="4" type="ORF">QJS10_CPA07g01225</name>
</gene>
<dbReference type="FunFam" id="1.25.40.10:FF:000184">
    <property type="entry name" value="Pentatricopeptide repeat-containing protein, chloroplastic"/>
    <property type="match status" value="1"/>
</dbReference>
<name>A0AAV9EKX4_ACOCL</name>
<dbReference type="Proteomes" id="UP001180020">
    <property type="component" value="Unassembled WGS sequence"/>
</dbReference>
<dbReference type="InterPro" id="IPR046848">
    <property type="entry name" value="E_motif"/>
</dbReference>
<dbReference type="GO" id="GO:0009451">
    <property type="term" value="P:RNA modification"/>
    <property type="evidence" value="ECO:0007669"/>
    <property type="project" value="InterPro"/>
</dbReference>
<keyword evidence="1" id="KW-0677">Repeat</keyword>
<protein>
    <submittedName>
        <fullName evidence="4">Pentatricopeptide repeat-containing protein</fullName>
    </submittedName>
</protein>
<evidence type="ECO:0000313" key="5">
    <source>
        <dbReference type="Proteomes" id="UP001180020"/>
    </source>
</evidence>
<dbReference type="Pfam" id="PF01535">
    <property type="entry name" value="PPR"/>
    <property type="match status" value="3"/>
</dbReference>
<dbReference type="GO" id="GO:0003723">
    <property type="term" value="F:RNA binding"/>
    <property type="evidence" value="ECO:0007669"/>
    <property type="project" value="InterPro"/>
</dbReference>
<dbReference type="InterPro" id="IPR032867">
    <property type="entry name" value="DYW_dom"/>
</dbReference>
<dbReference type="PANTHER" id="PTHR47926">
    <property type="entry name" value="PENTATRICOPEPTIDE REPEAT-CONTAINING PROTEIN"/>
    <property type="match status" value="1"/>
</dbReference>
<dbReference type="GO" id="GO:0008270">
    <property type="term" value="F:zinc ion binding"/>
    <property type="evidence" value="ECO:0007669"/>
    <property type="project" value="InterPro"/>
</dbReference>
<keyword evidence="5" id="KW-1185">Reference proteome</keyword>
<dbReference type="InterPro" id="IPR046849">
    <property type="entry name" value="E2_motif"/>
</dbReference>
<dbReference type="Pfam" id="PF13041">
    <property type="entry name" value="PPR_2"/>
    <property type="match status" value="3"/>
</dbReference>
<evidence type="ECO:0000259" key="3">
    <source>
        <dbReference type="Pfam" id="PF14432"/>
    </source>
</evidence>
<feature type="repeat" description="PPR" evidence="2">
    <location>
        <begin position="248"/>
        <end position="282"/>
    </location>
</feature>